<keyword evidence="2" id="KW-1185">Reference proteome</keyword>
<dbReference type="Gene3D" id="3.30.530.20">
    <property type="match status" value="1"/>
</dbReference>
<name>A0ABT8WSV4_9FLAO</name>
<dbReference type="PANTHER" id="PTHR39332:SF7">
    <property type="entry name" value="SRPBCC FAMILY PROTEIN"/>
    <property type="match status" value="1"/>
</dbReference>
<evidence type="ECO:0000313" key="2">
    <source>
        <dbReference type="Proteomes" id="UP001176806"/>
    </source>
</evidence>
<dbReference type="InterPro" id="IPR019587">
    <property type="entry name" value="Polyketide_cyclase/dehydratase"/>
</dbReference>
<protein>
    <submittedName>
        <fullName evidence="1">SRPBCC family protein</fullName>
    </submittedName>
</protein>
<dbReference type="EMBL" id="JAUOEL010000006">
    <property type="protein sequence ID" value="MDO5976075.1"/>
    <property type="molecule type" value="Genomic_DNA"/>
</dbReference>
<gene>
    <name evidence="1" type="ORF">Q4Q40_17895</name>
</gene>
<evidence type="ECO:0000313" key="1">
    <source>
        <dbReference type="EMBL" id="MDO5976075.1"/>
    </source>
</evidence>
<dbReference type="PANTHER" id="PTHR39332">
    <property type="entry name" value="BLL4707 PROTEIN"/>
    <property type="match status" value="1"/>
</dbReference>
<dbReference type="Proteomes" id="UP001176806">
    <property type="component" value="Unassembled WGS sequence"/>
</dbReference>
<sequence length="150" mass="17919">MSTKEYKNWRVVVVCQLNASASKVWHLVGGFYNINQWHPDIPICDVIEKQGEERDIRRKLTFPNQSPTWEELVFMDNENMRYKYKWHKGEWGETTQKYHAQIQVIETELDKRCLVQWSSKFYSSEDGLTQFYKDGFENLINMFGGKLIIN</sequence>
<dbReference type="RefSeq" id="WP_303303329.1">
    <property type="nucleotide sequence ID" value="NZ_BAABDA010000054.1"/>
</dbReference>
<organism evidence="1 2">
    <name type="scientific">Flavivirga jejuensis</name>
    <dbReference type="NCBI Taxonomy" id="870487"/>
    <lineage>
        <taxon>Bacteria</taxon>
        <taxon>Pseudomonadati</taxon>
        <taxon>Bacteroidota</taxon>
        <taxon>Flavobacteriia</taxon>
        <taxon>Flavobacteriales</taxon>
        <taxon>Flavobacteriaceae</taxon>
        <taxon>Flavivirga</taxon>
    </lineage>
</organism>
<dbReference type="InterPro" id="IPR023393">
    <property type="entry name" value="START-like_dom_sf"/>
</dbReference>
<reference evidence="1" key="1">
    <citation type="submission" date="2023-07" db="EMBL/GenBank/DDBJ databases">
        <title>Two novel species in the genus Flavivirga.</title>
        <authorList>
            <person name="Kwon K."/>
        </authorList>
    </citation>
    <scope>NUCLEOTIDE SEQUENCE</scope>
    <source>
        <strain evidence="1">KACC 14158</strain>
    </source>
</reference>
<accession>A0ABT8WSV4</accession>
<dbReference type="Pfam" id="PF10604">
    <property type="entry name" value="Polyketide_cyc2"/>
    <property type="match status" value="1"/>
</dbReference>
<dbReference type="SUPFAM" id="SSF55961">
    <property type="entry name" value="Bet v1-like"/>
    <property type="match status" value="1"/>
</dbReference>
<dbReference type="CDD" id="cd07821">
    <property type="entry name" value="PYR_PYL_RCAR_like"/>
    <property type="match status" value="1"/>
</dbReference>
<comment type="caution">
    <text evidence="1">The sequence shown here is derived from an EMBL/GenBank/DDBJ whole genome shotgun (WGS) entry which is preliminary data.</text>
</comment>
<proteinExistence type="predicted"/>